<dbReference type="CDD" id="cd00093">
    <property type="entry name" value="HTH_XRE"/>
    <property type="match status" value="1"/>
</dbReference>
<proteinExistence type="predicted"/>
<feature type="domain" description="HTH cro/C1-type" evidence="2">
    <location>
        <begin position="1"/>
        <end position="52"/>
    </location>
</feature>
<dbReference type="PROSITE" id="PS50943">
    <property type="entry name" value="HTH_CROC1"/>
    <property type="match status" value="1"/>
</dbReference>
<evidence type="ECO:0000259" key="2">
    <source>
        <dbReference type="PROSITE" id="PS50943"/>
    </source>
</evidence>
<dbReference type="Gene3D" id="1.10.260.40">
    <property type="entry name" value="lambda repressor-like DNA-binding domains"/>
    <property type="match status" value="1"/>
</dbReference>
<dbReference type="InterPro" id="IPR010982">
    <property type="entry name" value="Lambda_DNA-bd_dom_sf"/>
</dbReference>
<organism evidence="3">
    <name type="scientific">Siphoviridae sp. ctGiO6</name>
    <dbReference type="NCBI Taxonomy" id="2825415"/>
    <lineage>
        <taxon>Viruses</taxon>
        <taxon>Duplodnaviria</taxon>
        <taxon>Heunggongvirae</taxon>
        <taxon>Uroviricota</taxon>
        <taxon>Caudoviricetes</taxon>
    </lineage>
</organism>
<dbReference type="SUPFAM" id="SSF47413">
    <property type="entry name" value="lambda repressor-like DNA-binding domains"/>
    <property type="match status" value="1"/>
</dbReference>
<dbReference type="Pfam" id="PF01381">
    <property type="entry name" value="HTH_3"/>
    <property type="match status" value="1"/>
</dbReference>
<accession>A0A8S5P7N2</accession>
<dbReference type="EMBL" id="BK015350">
    <property type="protein sequence ID" value="DAE02680.1"/>
    <property type="molecule type" value="Genomic_DNA"/>
</dbReference>
<name>A0A8S5P7N2_9CAUD</name>
<protein>
    <submittedName>
        <fullName evidence="3">Helix-turn-helix domain protein</fullName>
    </submittedName>
</protein>
<sequence length="57" mass="6876">MRKAKGLTQKELAKKLGISELSYRNKELGKNEFTQDEMFFLSRYFNEKMDKIFLPRK</sequence>
<dbReference type="InterPro" id="IPR001387">
    <property type="entry name" value="Cro/C1-type_HTH"/>
</dbReference>
<evidence type="ECO:0000313" key="3">
    <source>
        <dbReference type="EMBL" id="DAE02680.1"/>
    </source>
</evidence>
<keyword evidence="1" id="KW-0238">DNA-binding</keyword>
<dbReference type="PANTHER" id="PTHR46558:SF4">
    <property type="entry name" value="DNA-BIDING PHAGE PROTEIN"/>
    <property type="match status" value="1"/>
</dbReference>
<reference evidence="3" key="1">
    <citation type="journal article" date="2021" name="Proc. Natl. Acad. Sci. U.S.A.">
        <title>A Catalog of Tens of Thousands of Viruses from Human Metagenomes Reveals Hidden Associations with Chronic Diseases.</title>
        <authorList>
            <person name="Tisza M.J."/>
            <person name="Buck C.B."/>
        </authorList>
    </citation>
    <scope>NUCLEOTIDE SEQUENCE</scope>
    <source>
        <strain evidence="3">CtGiO6</strain>
    </source>
</reference>
<evidence type="ECO:0000256" key="1">
    <source>
        <dbReference type="ARBA" id="ARBA00023125"/>
    </source>
</evidence>
<dbReference type="PANTHER" id="PTHR46558">
    <property type="entry name" value="TRACRIPTIONAL REGULATORY PROTEIN-RELATED-RELATED"/>
    <property type="match status" value="1"/>
</dbReference>
<dbReference type="GO" id="GO:0003677">
    <property type="term" value="F:DNA binding"/>
    <property type="evidence" value="ECO:0007669"/>
    <property type="project" value="UniProtKB-KW"/>
</dbReference>